<accession>A0A8H7PNL7</accession>
<dbReference type="GO" id="GO:0051082">
    <property type="term" value="F:unfolded protein binding"/>
    <property type="evidence" value="ECO:0007669"/>
    <property type="project" value="InterPro"/>
</dbReference>
<dbReference type="AlphaFoldDB" id="A0A8H7PNL7"/>
<feature type="compositionally biased region" description="Gly residues" evidence="1">
    <location>
        <begin position="173"/>
        <end position="183"/>
    </location>
</feature>
<dbReference type="OrthoDB" id="10250354at2759"/>
<sequence length="329" mass="36755">MDYYSILRVESSASEQDIRKAYKKLALKWHPDKNPSNADAAEKFKEICQAYEILSDPEKRRTYDNRGTQPSVPNANYNNDFMRGHDPFTGFHASVFHSPEQVFTSFFGGRDPFAEMFGRSPSPFTSHMRPFGGYDDPFDDPFFTTPVRRRENQAPYTNSTLFSIGGSFSLGGGGSGGGGGGAMSGRVSTRRQRNNGDTSTYTSTTSTVNGRSSVHTSSSRSSMGGVSSRSTSVSKSTRIINGRPQTVTITTIQDEHGSRTFEDYGNGQQRYFLNGIEQPPLGVETIQTHTYLPQPDHFDPYHHDPYTPYGMPPQPYPPPYYHQATFWDH</sequence>
<dbReference type="SMART" id="SM00271">
    <property type="entry name" value="DnaJ"/>
    <property type="match status" value="1"/>
</dbReference>
<comment type="caution">
    <text evidence="3">The sequence shown here is derived from an EMBL/GenBank/DDBJ whole genome shotgun (WGS) entry which is preliminary data.</text>
</comment>
<feature type="compositionally biased region" description="Low complexity" evidence="1">
    <location>
        <begin position="198"/>
        <end position="237"/>
    </location>
</feature>
<feature type="region of interest" description="Disordered" evidence="1">
    <location>
        <begin position="173"/>
        <end position="242"/>
    </location>
</feature>
<dbReference type="EMBL" id="JAEPRA010000012">
    <property type="protein sequence ID" value="KAG2177402.1"/>
    <property type="molecule type" value="Genomic_DNA"/>
</dbReference>
<dbReference type="InterPro" id="IPR001623">
    <property type="entry name" value="DnaJ_domain"/>
</dbReference>
<dbReference type="PRINTS" id="PR00625">
    <property type="entry name" value="JDOMAIN"/>
</dbReference>
<dbReference type="PROSITE" id="PS00636">
    <property type="entry name" value="DNAJ_1"/>
    <property type="match status" value="1"/>
</dbReference>
<evidence type="ECO:0000313" key="3">
    <source>
        <dbReference type="EMBL" id="KAG2177402.1"/>
    </source>
</evidence>
<feature type="region of interest" description="Disordered" evidence="1">
    <location>
        <begin position="59"/>
        <end position="78"/>
    </location>
</feature>
<dbReference type="InterPro" id="IPR036869">
    <property type="entry name" value="J_dom_sf"/>
</dbReference>
<keyword evidence="4" id="KW-1185">Reference proteome</keyword>
<dbReference type="CDD" id="cd06257">
    <property type="entry name" value="DnaJ"/>
    <property type="match status" value="1"/>
</dbReference>
<gene>
    <name evidence="3" type="ORF">INT44_007913</name>
</gene>
<dbReference type="GO" id="GO:0030544">
    <property type="term" value="F:Hsp70 protein binding"/>
    <property type="evidence" value="ECO:0007669"/>
    <property type="project" value="InterPro"/>
</dbReference>
<dbReference type="InterPro" id="IPR043183">
    <property type="entry name" value="DNJB2/6-like"/>
</dbReference>
<organism evidence="3 4">
    <name type="scientific">Umbelopsis vinacea</name>
    <dbReference type="NCBI Taxonomy" id="44442"/>
    <lineage>
        <taxon>Eukaryota</taxon>
        <taxon>Fungi</taxon>
        <taxon>Fungi incertae sedis</taxon>
        <taxon>Mucoromycota</taxon>
        <taxon>Mucoromycotina</taxon>
        <taxon>Umbelopsidomycetes</taxon>
        <taxon>Umbelopsidales</taxon>
        <taxon>Umbelopsidaceae</taxon>
        <taxon>Umbelopsis</taxon>
    </lineage>
</organism>
<feature type="compositionally biased region" description="Polar residues" evidence="1">
    <location>
        <begin position="65"/>
        <end position="78"/>
    </location>
</feature>
<dbReference type="InterPro" id="IPR018253">
    <property type="entry name" value="DnaJ_domain_CS"/>
</dbReference>
<proteinExistence type="predicted"/>
<dbReference type="Gene3D" id="1.10.287.110">
    <property type="entry name" value="DnaJ domain"/>
    <property type="match status" value="1"/>
</dbReference>
<name>A0A8H7PNL7_9FUNG</name>
<evidence type="ECO:0000256" key="1">
    <source>
        <dbReference type="SAM" id="MobiDB-lite"/>
    </source>
</evidence>
<dbReference type="PANTHER" id="PTHR45168">
    <property type="entry name" value="DNAJ HOMOLOG SUBFAMILY B MEMBER 2"/>
    <property type="match status" value="1"/>
</dbReference>
<dbReference type="SUPFAM" id="SSF46565">
    <property type="entry name" value="Chaperone J-domain"/>
    <property type="match status" value="1"/>
</dbReference>
<feature type="domain" description="J" evidence="2">
    <location>
        <begin position="2"/>
        <end position="67"/>
    </location>
</feature>
<dbReference type="PROSITE" id="PS50076">
    <property type="entry name" value="DNAJ_2"/>
    <property type="match status" value="1"/>
</dbReference>
<dbReference type="Pfam" id="PF00226">
    <property type="entry name" value="DnaJ"/>
    <property type="match status" value="1"/>
</dbReference>
<evidence type="ECO:0000259" key="2">
    <source>
        <dbReference type="PROSITE" id="PS50076"/>
    </source>
</evidence>
<protein>
    <recommendedName>
        <fullName evidence="2">J domain-containing protein</fullName>
    </recommendedName>
</protein>
<evidence type="ECO:0000313" key="4">
    <source>
        <dbReference type="Proteomes" id="UP000612746"/>
    </source>
</evidence>
<dbReference type="PANTHER" id="PTHR45168:SF3">
    <property type="entry name" value="DNAJ HEAT SHOCK PROTEIN FAMILY (HSP40) MEMBER B2"/>
    <property type="match status" value="1"/>
</dbReference>
<reference evidence="3" key="1">
    <citation type="submission" date="2020-12" db="EMBL/GenBank/DDBJ databases">
        <title>Metabolic potential, ecology and presence of endohyphal bacteria is reflected in genomic diversity of Mucoromycotina.</title>
        <authorList>
            <person name="Muszewska A."/>
            <person name="Okrasinska A."/>
            <person name="Steczkiewicz K."/>
            <person name="Drgas O."/>
            <person name="Orlowska M."/>
            <person name="Perlinska-Lenart U."/>
            <person name="Aleksandrzak-Piekarczyk T."/>
            <person name="Szatraj K."/>
            <person name="Zielenkiewicz U."/>
            <person name="Pilsyk S."/>
            <person name="Malc E."/>
            <person name="Mieczkowski P."/>
            <person name="Kruszewska J.S."/>
            <person name="Biernat P."/>
            <person name="Pawlowska J."/>
        </authorList>
    </citation>
    <scope>NUCLEOTIDE SEQUENCE</scope>
    <source>
        <strain evidence="3">WA0000051536</strain>
    </source>
</reference>
<dbReference type="Proteomes" id="UP000612746">
    <property type="component" value="Unassembled WGS sequence"/>
</dbReference>